<dbReference type="SMART" id="SM00174">
    <property type="entry name" value="RHO"/>
    <property type="match status" value="1"/>
</dbReference>
<dbReference type="RefSeq" id="XP_028135657.1">
    <property type="nucleotide sequence ID" value="XM_028279856.1"/>
</dbReference>
<keyword evidence="11" id="KW-0449">Lipoprotein</keyword>
<keyword evidence="6" id="KW-0547">Nucleotide-binding</keyword>
<dbReference type="CDD" id="cd04112">
    <property type="entry name" value="Rab26"/>
    <property type="match status" value="1"/>
</dbReference>
<dbReference type="OrthoDB" id="9989112at2759"/>
<evidence type="ECO:0000256" key="4">
    <source>
        <dbReference type="ARBA" id="ARBA00022448"/>
    </source>
</evidence>
<keyword evidence="10" id="KW-0342">GTP-binding</keyword>
<keyword evidence="15" id="KW-1185">Reference proteome</keyword>
<dbReference type="PROSITE" id="PS51420">
    <property type="entry name" value="RHO"/>
    <property type="match status" value="1"/>
</dbReference>
<evidence type="ECO:0000256" key="3">
    <source>
        <dbReference type="ARBA" id="ARBA00011984"/>
    </source>
</evidence>
<dbReference type="GeneID" id="114330512"/>
<dbReference type="RefSeq" id="XP_050498965.1">
    <property type="nucleotide sequence ID" value="XM_050643008.1"/>
</dbReference>
<dbReference type="AlphaFoldDB" id="A0A6P7FKX8"/>
<evidence type="ECO:0000256" key="6">
    <source>
        <dbReference type="ARBA" id="ARBA00022741"/>
    </source>
</evidence>
<dbReference type="PROSITE" id="PS51421">
    <property type="entry name" value="RAS"/>
    <property type="match status" value="1"/>
</dbReference>
<dbReference type="PRINTS" id="PR00449">
    <property type="entry name" value="RASTRNSFRMNG"/>
</dbReference>
<keyword evidence="9" id="KW-0653">Protein transport</keyword>
<gene>
    <name evidence="16" type="primary">LOC114330512</name>
</gene>
<evidence type="ECO:0000256" key="10">
    <source>
        <dbReference type="ARBA" id="ARBA00023134"/>
    </source>
</evidence>
<accession>A0A6P7FKX8</accession>
<dbReference type="PANTHER" id="PTHR47978">
    <property type="match status" value="1"/>
</dbReference>
<evidence type="ECO:0000256" key="13">
    <source>
        <dbReference type="ARBA" id="ARBA00047660"/>
    </source>
</evidence>
<keyword evidence="4" id="KW-0813">Transport</keyword>
<evidence type="ECO:0000256" key="11">
    <source>
        <dbReference type="ARBA" id="ARBA00023288"/>
    </source>
</evidence>
<evidence type="ECO:0000256" key="7">
    <source>
        <dbReference type="ARBA" id="ARBA00022801"/>
    </source>
</evidence>
<reference evidence="14" key="2">
    <citation type="submission" date="2025-05" db="UniProtKB">
        <authorList>
            <consortium name="EnsemblMetazoa"/>
        </authorList>
    </citation>
    <scope>IDENTIFICATION</scope>
</reference>
<dbReference type="Proteomes" id="UP001652700">
    <property type="component" value="Unplaced"/>
</dbReference>
<dbReference type="Pfam" id="PF00071">
    <property type="entry name" value="Ras"/>
    <property type="match status" value="2"/>
</dbReference>
<dbReference type="GO" id="GO:0015031">
    <property type="term" value="P:protein transport"/>
    <property type="evidence" value="ECO:0007669"/>
    <property type="project" value="UniProtKB-KW"/>
</dbReference>
<evidence type="ECO:0000313" key="14">
    <source>
        <dbReference type="EnsemblMetazoa" id="XP_028135657.1"/>
    </source>
</evidence>
<dbReference type="GO" id="GO:0003925">
    <property type="term" value="F:G protein activity"/>
    <property type="evidence" value="ECO:0007669"/>
    <property type="project" value="UniProtKB-EC"/>
</dbReference>
<dbReference type="KEGG" id="dvv:114330512"/>
<dbReference type="PROSITE" id="PS51419">
    <property type="entry name" value="RAB"/>
    <property type="match status" value="1"/>
</dbReference>
<keyword evidence="12" id="KW-0636">Prenylation</keyword>
<dbReference type="EC" id="3.6.5.2" evidence="3"/>
<evidence type="ECO:0000313" key="16">
    <source>
        <dbReference type="RefSeq" id="XP_028135657.1"/>
    </source>
</evidence>
<name>A0A6P7FKX8_DIAVI</name>
<keyword evidence="7" id="KW-0378">Hydrolase</keyword>
<dbReference type="SMART" id="SM00175">
    <property type="entry name" value="RAB"/>
    <property type="match status" value="1"/>
</dbReference>
<dbReference type="InParanoid" id="A0A6P7FKX8"/>
<evidence type="ECO:0000256" key="1">
    <source>
        <dbReference type="ARBA" id="ARBA00001946"/>
    </source>
</evidence>
<dbReference type="InterPro" id="IPR005225">
    <property type="entry name" value="Small_GTP-bd"/>
</dbReference>
<evidence type="ECO:0000256" key="12">
    <source>
        <dbReference type="ARBA" id="ARBA00023289"/>
    </source>
</evidence>
<dbReference type="InterPro" id="IPR001806">
    <property type="entry name" value="Small_GTPase"/>
</dbReference>
<evidence type="ECO:0000256" key="8">
    <source>
        <dbReference type="ARBA" id="ARBA00022842"/>
    </source>
</evidence>
<comment type="catalytic activity">
    <reaction evidence="13">
        <text>GTP + H2O = GDP + phosphate + H(+)</text>
        <dbReference type="Rhea" id="RHEA:19669"/>
        <dbReference type="ChEBI" id="CHEBI:15377"/>
        <dbReference type="ChEBI" id="CHEBI:15378"/>
        <dbReference type="ChEBI" id="CHEBI:37565"/>
        <dbReference type="ChEBI" id="CHEBI:43474"/>
        <dbReference type="ChEBI" id="CHEBI:58189"/>
        <dbReference type="EC" id="3.6.5.2"/>
    </reaction>
    <physiologicalReaction direction="left-to-right" evidence="13">
        <dbReference type="Rhea" id="RHEA:19670"/>
    </physiologicalReaction>
</comment>
<dbReference type="SUPFAM" id="SSF52540">
    <property type="entry name" value="P-loop containing nucleoside triphosphate hydrolases"/>
    <property type="match status" value="2"/>
</dbReference>
<dbReference type="FunFam" id="3.40.50.300:FF:000459">
    <property type="entry name" value="ras-related protein Rab-37 isoform X1"/>
    <property type="match status" value="1"/>
</dbReference>
<dbReference type="EnsemblMetazoa" id="XM_050643008.1">
    <property type="protein sequence ID" value="XP_050498965.1"/>
    <property type="gene ID" value="LOC114330512"/>
</dbReference>
<dbReference type="GO" id="GO:0046872">
    <property type="term" value="F:metal ion binding"/>
    <property type="evidence" value="ECO:0007669"/>
    <property type="project" value="UniProtKB-KW"/>
</dbReference>
<keyword evidence="5" id="KW-0479">Metal-binding</keyword>
<comment type="similarity">
    <text evidence="2">Belongs to the small GTPase superfamily. Rab family.</text>
</comment>
<evidence type="ECO:0000256" key="5">
    <source>
        <dbReference type="ARBA" id="ARBA00022723"/>
    </source>
</evidence>
<keyword evidence="8" id="KW-0460">Magnesium</keyword>
<dbReference type="EnsemblMetazoa" id="XM_028279856.2">
    <property type="protein sequence ID" value="XP_028135657.1"/>
    <property type="gene ID" value="LOC114330512"/>
</dbReference>
<organism evidence="16">
    <name type="scientific">Diabrotica virgifera virgifera</name>
    <name type="common">western corn rootworm</name>
    <dbReference type="NCBI Taxonomy" id="50390"/>
    <lineage>
        <taxon>Eukaryota</taxon>
        <taxon>Metazoa</taxon>
        <taxon>Ecdysozoa</taxon>
        <taxon>Arthropoda</taxon>
        <taxon>Hexapoda</taxon>
        <taxon>Insecta</taxon>
        <taxon>Pterygota</taxon>
        <taxon>Neoptera</taxon>
        <taxon>Endopterygota</taxon>
        <taxon>Coleoptera</taxon>
        <taxon>Polyphaga</taxon>
        <taxon>Cucujiformia</taxon>
        <taxon>Chrysomeloidea</taxon>
        <taxon>Chrysomelidae</taxon>
        <taxon>Galerucinae</taxon>
        <taxon>Diabroticina</taxon>
        <taxon>Diabroticites</taxon>
        <taxon>Diabrotica</taxon>
    </lineage>
</organism>
<dbReference type="SMART" id="SM00176">
    <property type="entry name" value="RAN"/>
    <property type="match status" value="1"/>
</dbReference>
<dbReference type="FunCoup" id="A0A6P7FKX8">
    <property type="interactions" value="193"/>
</dbReference>
<dbReference type="SMART" id="SM00173">
    <property type="entry name" value="RAS"/>
    <property type="match status" value="1"/>
</dbReference>
<protein>
    <recommendedName>
        <fullName evidence="3">small monomeric GTPase</fullName>
        <ecNumber evidence="3">3.6.5.2</ecNumber>
    </recommendedName>
</protein>
<proteinExistence type="inferred from homology"/>
<dbReference type="InterPro" id="IPR027417">
    <property type="entry name" value="P-loop_NTPase"/>
</dbReference>
<dbReference type="NCBIfam" id="TIGR00231">
    <property type="entry name" value="small_GTP"/>
    <property type="match status" value="1"/>
</dbReference>
<dbReference type="SMART" id="SM00177">
    <property type="entry name" value="ARF"/>
    <property type="match status" value="1"/>
</dbReference>
<comment type="cofactor">
    <cofactor evidence="1">
        <name>Mg(2+)</name>
        <dbReference type="ChEBI" id="CHEBI:18420"/>
    </cofactor>
</comment>
<evidence type="ECO:0000256" key="9">
    <source>
        <dbReference type="ARBA" id="ARBA00022927"/>
    </source>
</evidence>
<dbReference type="Gene3D" id="3.40.50.300">
    <property type="entry name" value="P-loop containing nucleotide triphosphate hydrolases"/>
    <property type="match status" value="2"/>
</dbReference>
<evidence type="ECO:0000256" key="2">
    <source>
        <dbReference type="ARBA" id="ARBA00006270"/>
    </source>
</evidence>
<evidence type="ECO:0000313" key="15">
    <source>
        <dbReference type="Proteomes" id="UP001652700"/>
    </source>
</evidence>
<reference evidence="16" key="1">
    <citation type="submission" date="2025-04" db="UniProtKB">
        <authorList>
            <consortium name="RefSeq"/>
        </authorList>
    </citation>
    <scope>IDENTIFICATION</scope>
    <source>
        <tissue evidence="16">Whole insect</tissue>
    </source>
</reference>
<sequence length="297" mass="33023">METGADSMDDDVFETIEDSRLKINAINSQQKGGTPSPTGYRNYKPPAEVLKLAENDIIESVEPIVHKTILLGDSGVGKTSLLVKFDTGKFQSGNFSATVGIGFTVMLLGDSGVGKTCILMRFREGTFLSGNFISTVGVDFRTKVVTVDNTKVKLQIWDTAGQERFRSVTHAYYRDAHALLLLYDVTNKTSFDNIRAWLGEIREYAQDDVVIMLLGNKADCGIERAVRREDGERLAREYNVAFMETSAKSGQNVELAFVAVARELKYRENGTRDSNTFNVNDYIREQSVKPQCPPCTT</sequence>
<dbReference type="GO" id="GO:0005525">
    <property type="term" value="F:GTP binding"/>
    <property type="evidence" value="ECO:0007669"/>
    <property type="project" value="UniProtKB-KW"/>
</dbReference>